<feature type="transmembrane region" description="Helical" evidence="1">
    <location>
        <begin position="7"/>
        <end position="23"/>
    </location>
</feature>
<keyword evidence="1" id="KW-0812">Transmembrane</keyword>
<comment type="caution">
    <text evidence="2">The sequence shown here is derived from an EMBL/GenBank/DDBJ whole genome shotgun (WGS) entry which is preliminary data.</text>
</comment>
<proteinExistence type="predicted"/>
<feature type="transmembrane region" description="Helical" evidence="1">
    <location>
        <begin position="29"/>
        <end position="48"/>
    </location>
</feature>
<dbReference type="RefSeq" id="WP_284208880.1">
    <property type="nucleotide sequence ID" value="NZ_BSSU01000015.1"/>
</dbReference>
<evidence type="ECO:0000256" key="1">
    <source>
        <dbReference type="SAM" id="Phobius"/>
    </source>
</evidence>
<organism evidence="2 3">
    <name type="scientific">Thalassotalea eurytherma</name>
    <dbReference type="NCBI Taxonomy" id="1144278"/>
    <lineage>
        <taxon>Bacteria</taxon>
        <taxon>Pseudomonadati</taxon>
        <taxon>Pseudomonadota</taxon>
        <taxon>Gammaproteobacteria</taxon>
        <taxon>Alteromonadales</taxon>
        <taxon>Colwelliaceae</taxon>
        <taxon>Thalassotalea</taxon>
    </lineage>
</organism>
<dbReference type="EMBL" id="BSSU01000015">
    <property type="protein sequence ID" value="GLX83447.1"/>
    <property type="molecule type" value="Genomic_DNA"/>
</dbReference>
<keyword evidence="1" id="KW-0472">Membrane</keyword>
<sequence>MKKLIRYLLILSLLVLAIVFYSLGSINNLLILLIIGFGLEVAFWLLAFKDHRKEKNKLTRS</sequence>
<keyword evidence="3" id="KW-1185">Reference proteome</keyword>
<dbReference type="Proteomes" id="UP001157133">
    <property type="component" value="Unassembled WGS sequence"/>
</dbReference>
<reference evidence="2 3" key="1">
    <citation type="submission" date="2023-03" db="EMBL/GenBank/DDBJ databases">
        <title>Draft genome sequence of Thalassotalea eurytherma JCM 18482T.</title>
        <authorList>
            <person name="Sawabe T."/>
        </authorList>
    </citation>
    <scope>NUCLEOTIDE SEQUENCE [LARGE SCALE GENOMIC DNA]</scope>
    <source>
        <strain evidence="2 3">JCM 18482</strain>
    </source>
</reference>
<protein>
    <recommendedName>
        <fullName evidence="4">Phosphatidate cytidylyltransferase</fullName>
    </recommendedName>
</protein>
<accession>A0ABQ6H9J6</accession>
<name>A0ABQ6H9J6_9GAMM</name>
<evidence type="ECO:0008006" key="4">
    <source>
        <dbReference type="Google" id="ProtNLM"/>
    </source>
</evidence>
<gene>
    <name evidence="2" type="ORF">theurythT_29000</name>
</gene>
<evidence type="ECO:0000313" key="2">
    <source>
        <dbReference type="EMBL" id="GLX83447.1"/>
    </source>
</evidence>
<keyword evidence="1" id="KW-1133">Transmembrane helix</keyword>
<evidence type="ECO:0000313" key="3">
    <source>
        <dbReference type="Proteomes" id="UP001157133"/>
    </source>
</evidence>